<feature type="compositionally biased region" description="Pro residues" evidence="1">
    <location>
        <begin position="186"/>
        <end position="205"/>
    </location>
</feature>
<keyword evidence="4" id="KW-1185">Reference proteome</keyword>
<protein>
    <recommendedName>
        <fullName evidence="5">DUF1353 domain-containing protein</fullName>
    </recommendedName>
</protein>
<gene>
    <name evidence="3" type="ORF">H9640_17090</name>
</gene>
<comment type="caution">
    <text evidence="3">The sequence shown here is derived from an EMBL/GenBank/DDBJ whole genome shotgun (WGS) entry which is preliminary data.</text>
</comment>
<evidence type="ECO:0000313" key="4">
    <source>
        <dbReference type="Proteomes" id="UP000633601"/>
    </source>
</evidence>
<evidence type="ECO:0000256" key="1">
    <source>
        <dbReference type="SAM" id="MobiDB-lite"/>
    </source>
</evidence>
<keyword evidence="2" id="KW-0472">Membrane</keyword>
<dbReference type="RefSeq" id="WP_191791976.1">
    <property type="nucleotide sequence ID" value="NZ_JACSQE010000015.1"/>
</dbReference>
<feature type="region of interest" description="Disordered" evidence="1">
    <location>
        <begin position="185"/>
        <end position="218"/>
    </location>
</feature>
<feature type="transmembrane region" description="Helical" evidence="2">
    <location>
        <begin position="150"/>
        <end position="167"/>
    </location>
</feature>
<keyword evidence="2" id="KW-1133">Transmembrane helix</keyword>
<evidence type="ECO:0008006" key="5">
    <source>
        <dbReference type="Google" id="ProtNLM"/>
    </source>
</evidence>
<evidence type="ECO:0000313" key="3">
    <source>
        <dbReference type="EMBL" id="MBD8000268.1"/>
    </source>
</evidence>
<keyword evidence="2" id="KW-0812">Transmembrane</keyword>
<organism evidence="3 4">
    <name type="scientific">Oerskovia gallyi</name>
    <dbReference type="NCBI Taxonomy" id="2762226"/>
    <lineage>
        <taxon>Bacteria</taxon>
        <taxon>Bacillati</taxon>
        <taxon>Actinomycetota</taxon>
        <taxon>Actinomycetes</taxon>
        <taxon>Micrococcales</taxon>
        <taxon>Cellulomonadaceae</taxon>
        <taxon>Oerskovia</taxon>
    </lineage>
</organism>
<name>A0ABR8V662_9CELL</name>
<sequence>MRRRDLTLYERFERSARWWARAYPRRWREVHGDELLAVQLDVAHAGAEAAGTPAPDRLSTDEVRSLLRAGWGLRWREHPPLWQWVLYRMFDRRLPEKYWWWVADDIHGAAYAFRAQAGVVAMLVLATTWPTPVAFLTGQGVYVPIYLSSWYWWAFMALTIVVGGTAFRKDRVRRAWRRHVMEGNMPVPPRAPAPLPPGVERPAPTPASSTPRDAGPTS</sequence>
<reference evidence="3 4" key="1">
    <citation type="submission" date="2020-08" db="EMBL/GenBank/DDBJ databases">
        <title>A Genomic Blueprint of the Chicken Gut Microbiome.</title>
        <authorList>
            <person name="Gilroy R."/>
            <person name="Ravi A."/>
            <person name="Getino M."/>
            <person name="Pursley I."/>
            <person name="Horton D.L."/>
            <person name="Alikhan N.-F."/>
            <person name="Baker D."/>
            <person name="Gharbi K."/>
            <person name="Hall N."/>
            <person name="Watson M."/>
            <person name="Adriaenssens E.M."/>
            <person name="Foster-Nyarko E."/>
            <person name="Jarju S."/>
            <person name="Secka A."/>
            <person name="Antonio M."/>
            <person name="Oren A."/>
            <person name="Chaudhuri R."/>
            <person name="La Ragione R.M."/>
            <person name="Hildebrand F."/>
            <person name="Pallen M.J."/>
        </authorList>
    </citation>
    <scope>NUCLEOTIDE SEQUENCE [LARGE SCALE GENOMIC DNA]</scope>
    <source>
        <strain evidence="3 4">Sa2CUA8</strain>
    </source>
</reference>
<proteinExistence type="predicted"/>
<dbReference type="EMBL" id="JACSQE010000015">
    <property type="protein sequence ID" value="MBD8000268.1"/>
    <property type="molecule type" value="Genomic_DNA"/>
</dbReference>
<evidence type="ECO:0000256" key="2">
    <source>
        <dbReference type="SAM" id="Phobius"/>
    </source>
</evidence>
<dbReference type="Proteomes" id="UP000633601">
    <property type="component" value="Unassembled WGS sequence"/>
</dbReference>
<feature type="transmembrane region" description="Helical" evidence="2">
    <location>
        <begin position="117"/>
        <end position="138"/>
    </location>
</feature>
<accession>A0ABR8V662</accession>
<feature type="compositionally biased region" description="Polar residues" evidence="1">
    <location>
        <begin position="206"/>
        <end position="218"/>
    </location>
</feature>